<dbReference type="Proteomes" id="UP000886752">
    <property type="component" value="Unassembled WGS sequence"/>
</dbReference>
<dbReference type="EMBL" id="DXHV01000062">
    <property type="protein sequence ID" value="HIW00791.1"/>
    <property type="molecule type" value="Genomic_DNA"/>
</dbReference>
<evidence type="ECO:0000256" key="1">
    <source>
        <dbReference type="ARBA" id="ARBA00022500"/>
    </source>
</evidence>
<evidence type="ECO:0008006" key="5">
    <source>
        <dbReference type="Google" id="ProtNLM"/>
    </source>
</evidence>
<evidence type="ECO:0000256" key="2">
    <source>
        <dbReference type="SAM" id="MobiDB-lite"/>
    </source>
</evidence>
<evidence type="ECO:0000313" key="4">
    <source>
        <dbReference type="Proteomes" id="UP000886752"/>
    </source>
</evidence>
<feature type="region of interest" description="Disordered" evidence="2">
    <location>
        <begin position="1"/>
        <end position="145"/>
    </location>
</feature>
<dbReference type="Gene3D" id="3.40.1550.10">
    <property type="entry name" value="CheC-like"/>
    <property type="match status" value="1"/>
</dbReference>
<dbReference type="InterPro" id="IPR028976">
    <property type="entry name" value="CheC-like_sf"/>
</dbReference>
<comment type="caution">
    <text evidence="3">The sequence shown here is derived from an EMBL/GenBank/DDBJ whole genome shotgun (WGS) entry which is preliminary data.</text>
</comment>
<keyword evidence="1" id="KW-0145">Chemotaxis</keyword>
<feature type="compositionally biased region" description="Acidic residues" evidence="2">
    <location>
        <begin position="123"/>
        <end position="140"/>
    </location>
</feature>
<reference evidence="3" key="1">
    <citation type="journal article" date="2021" name="PeerJ">
        <title>Extensive microbial diversity within the chicken gut microbiome revealed by metagenomics and culture.</title>
        <authorList>
            <person name="Gilroy R."/>
            <person name="Ravi A."/>
            <person name="Getino M."/>
            <person name="Pursley I."/>
            <person name="Horton D.L."/>
            <person name="Alikhan N.F."/>
            <person name="Baker D."/>
            <person name="Gharbi K."/>
            <person name="Hall N."/>
            <person name="Watson M."/>
            <person name="Adriaenssens E.M."/>
            <person name="Foster-Nyarko E."/>
            <person name="Jarju S."/>
            <person name="Secka A."/>
            <person name="Antonio M."/>
            <person name="Oren A."/>
            <person name="Chaudhuri R.R."/>
            <person name="La Ragione R."/>
            <person name="Hildebrand F."/>
            <person name="Pallen M.J."/>
        </authorList>
    </citation>
    <scope>NUCLEOTIDE SEQUENCE</scope>
    <source>
        <strain evidence="3">ChiHecec2B26-446</strain>
    </source>
</reference>
<feature type="compositionally biased region" description="Acidic residues" evidence="2">
    <location>
        <begin position="77"/>
        <end position="103"/>
    </location>
</feature>
<feature type="compositionally biased region" description="Polar residues" evidence="2">
    <location>
        <begin position="63"/>
        <end position="74"/>
    </location>
</feature>
<organism evidence="3 4">
    <name type="scientific">Candidatus Desulfovibrio intestinipullorum</name>
    <dbReference type="NCBI Taxonomy" id="2838536"/>
    <lineage>
        <taxon>Bacteria</taxon>
        <taxon>Pseudomonadati</taxon>
        <taxon>Thermodesulfobacteriota</taxon>
        <taxon>Desulfovibrionia</taxon>
        <taxon>Desulfovibrionales</taxon>
        <taxon>Desulfovibrionaceae</taxon>
        <taxon>Desulfovibrio</taxon>
    </lineage>
</organism>
<name>A0A9D1PXD3_9BACT</name>
<evidence type="ECO:0000313" key="3">
    <source>
        <dbReference type="EMBL" id="HIW00791.1"/>
    </source>
</evidence>
<reference evidence="3" key="2">
    <citation type="submission" date="2021-04" db="EMBL/GenBank/DDBJ databases">
        <authorList>
            <person name="Gilroy R."/>
        </authorList>
    </citation>
    <scope>NUCLEOTIDE SEQUENCE</scope>
    <source>
        <strain evidence="3">ChiHecec2B26-446</strain>
    </source>
</reference>
<accession>A0A9D1PXD3</accession>
<sequence length="309" mass="33214">MSKEELEFLLTALPDEDSSNARPPRGQDASNNPSQDISGDTADASDADGADGIGRANEAGGQNRENQQEHPCSSDNAPDDLDDEVPDASDDPDDDAADPDEPDAPAVAVQTAGANRASGNWVADDETADKDETEDWEEEPAAASDPLEQKALFFSNLLERELTRRTGGLIALEVADISVMAQERLFNMLEEPASYTLLTGLPLARRLLFYCDTAVTAGLADLSLGAGHALAPSRRPLSFLDLELVRRCLELVPQCLAQAFNLPCCKTLRHGQYADDIFLTRQESLLHVVTLSMELEGVRGAGILAIPAR</sequence>
<dbReference type="GO" id="GO:0006935">
    <property type="term" value="P:chemotaxis"/>
    <property type="evidence" value="ECO:0007669"/>
    <property type="project" value="UniProtKB-KW"/>
</dbReference>
<protein>
    <recommendedName>
        <fullName evidence="5">Flagellar motor switch protein FliM</fullName>
    </recommendedName>
</protein>
<gene>
    <name evidence="3" type="ORF">H9894_06325</name>
</gene>
<dbReference type="AlphaFoldDB" id="A0A9D1PXD3"/>
<proteinExistence type="predicted"/>